<dbReference type="RefSeq" id="WP_206871255.1">
    <property type="nucleotide sequence ID" value="NZ_BMBA01000004.1"/>
</dbReference>
<evidence type="ECO:0000313" key="6">
    <source>
        <dbReference type="EMBL" id="GFZ33009.1"/>
    </source>
</evidence>
<dbReference type="Gene3D" id="3.40.50.720">
    <property type="entry name" value="NAD(P)-binding Rossmann-like Domain"/>
    <property type="match status" value="1"/>
</dbReference>
<dbReference type="SUPFAM" id="SSF51735">
    <property type="entry name" value="NAD(P)-binding Rossmann-fold domains"/>
    <property type="match status" value="1"/>
</dbReference>
<proteinExistence type="predicted"/>
<dbReference type="InterPro" id="IPR036291">
    <property type="entry name" value="NAD(P)-bd_dom_sf"/>
</dbReference>
<comment type="caution">
    <text evidence="6">The sequence shown here is derived from an EMBL/GenBank/DDBJ whole genome shotgun (WGS) entry which is preliminary data.</text>
</comment>
<dbReference type="Proteomes" id="UP000663802">
    <property type="component" value="Unassembled WGS sequence"/>
</dbReference>
<keyword evidence="7" id="KW-1185">Reference proteome</keyword>
<dbReference type="PANTHER" id="PTHR43078:SF6">
    <property type="entry name" value="UDP-GLUCURONIC ACID DECARBOXYLASE 1"/>
    <property type="match status" value="1"/>
</dbReference>
<name>A0ABQ1EE27_9CLOT</name>
<dbReference type="EMBL" id="BMBA01000004">
    <property type="protein sequence ID" value="GFZ33009.1"/>
    <property type="molecule type" value="Genomic_DNA"/>
</dbReference>
<organism evidence="6 7">
    <name type="scientific">Clostridium zeae</name>
    <dbReference type="NCBI Taxonomy" id="2759022"/>
    <lineage>
        <taxon>Bacteria</taxon>
        <taxon>Bacillati</taxon>
        <taxon>Bacillota</taxon>
        <taxon>Clostridia</taxon>
        <taxon>Eubacteriales</taxon>
        <taxon>Clostridiaceae</taxon>
        <taxon>Clostridium</taxon>
    </lineage>
</organism>
<evidence type="ECO:0000256" key="2">
    <source>
        <dbReference type="ARBA" id="ARBA00022793"/>
    </source>
</evidence>
<gene>
    <name evidence="6" type="ORF">CSC2_35350</name>
</gene>
<evidence type="ECO:0000256" key="1">
    <source>
        <dbReference type="ARBA" id="ARBA00001911"/>
    </source>
</evidence>
<evidence type="ECO:0000256" key="4">
    <source>
        <dbReference type="ARBA" id="ARBA00023239"/>
    </source>
</evidence>
<dbReference type="Pfam" id="PF01370">
    <property type="entry name" value="Epimerase"/>
    <property type="match status" value="1"/>
</dbReference>
<dbReference type="InterPro" id="IPR001509">
    <property type="entry name" value="Epimerase_deHydtase"/>
</dbReference>
<evidence type="ECO:0000313" key="7">
    <source>
        <dbReference type="Proteomes" id="UP000663802"/>
    </source>
</evidence>
<keyword evidence="2" id="KW-0210">Decarboxylase</keyword>
<feature type="domain" description="NAD-dependent epimerase/dehydratase" evidence="5">
    <location>
        <begin position="3"/>
        <end position="242"/>
    </location>
</feature>
<dbReference type="PANTHER" id="PTHR43078">
    <property type="entry name" value="UDP-GLUCURONIC ACID DECARBOXYLASE-RELATED"/>
    <property type="match status" value="1"/>
</dbReference>
<accession>A0ABQ1EE27</accession>
<comment type="cofactor">
    <cofactor evidence="1">
        <name>NAD(+)</name>
        <dbReference type="ChEBI" id="CHEBI:57540"/>
    </cofactor>
</comment>
<protein>
    <submittedName>
        <fullName evidence="6">Nucleoside-diphosphate sugar epimerase</fullName>
    </submittedName>
</protein>
<evidence type="ECO:0000259" key="5">
    <source>
        <dbReference type="Pfam" id="PF01370"/>
    </source>
</evidence>
<dbReference type="InterPro" id="IPR044516">
    <property type="entry name" value="UXS-like"/>
</dbReference>
<evidence type="ECO:0000256" key="3">
    <source>
        <dbReference type="ARBA" id="ARBA00023027"/>
    </source>
</evidence>
<keyword evidence="4" id="KW-0456">Lyase</keyword>
<reference evidence="6 7" key="1">
    <citation type="journal article" date="2021" name="Int. J. Syst. Evol. Microbiol.">
        <title>Clostridium zeae sp. nov., isolated from corn silage.</title>
        <authorList>
            <person name="Kobayashi H."/>
            <person name="Tanizawa Y."/>
            <person name="Yagura M."/>
            <person name="Sakamoto M."/>
            <person name="Ohkuma M."/>
            <person name="Tohno M."/>
        </authorList>
    </citation>
    <scope>NUCLEOTIDE SEQUENCE [LARGE SCALE GENOMIC DNA]</scope>
    <source>
        <strain evidence="6 7">CSC2</strain>
    </source>
</reference>
<keyword evidence="3" id="KW-0520">NAD</keyword>
<sequence>MKILITGGAGFIGSHLVDKLLYEQHEVYVIDNLSTGSLENIRHNLENTNFHFVHEDINSYDVLYDLCSKCNLIFHLASSVGVKYIMDNPVKSLNSNILSSISIIKIAADLKKRIVVFSTSEIYGKNKSPELRENDDRIIGNSFRWSYSIGKAVAEYYCYAYGKEIGLDYVVIRCFNIVGPRQVGNYGMVLPRLVGQALQNEPMTVYDDGTQVRTFTHVNDLVNILSLIVENSEINKEIFNVGSNNSISIIDLAKKIKAITSSLSEITFIPTREIFGSDFEDPKVRIPSNDKLLSIIGEYNFLNIDEIINNVVEYFIKTYNFEPKSIFEPSMKCR</sequence>